<name>A0A150HKE6_9GAMM</name>
<protein>
    <submittedName>
        <fullName evidence="1">Uncharacterized protein</fullName>
    </submittedName>
</protein>
<proteinExistence type="predicted"/>
<organism evidence="1 2">
    <name type="scientific">Acinetobacter venetianus</name>
    <dbReference type="NCBI Taxonomy" id="52133"/>
    <lineage>
        <taxon>Bacteria</taxon>
        <taxon>Pseudomonadati</taxon>
        <taxon>Pseudomonadota</taxon>
        <taxon>Gammaproteobacteria</taxon>
        <taxon>Moraxellales</taxon>
        <taxon>Moraxellaceae</taxon>
        <taxon>Acinetobacter</taxon>
    </lineage>
</organism>
<evidence type="ECO:0000313" key="2">
    <source>
        <dbReference type="Proteomes" id="UP000075680"/>
    </source>
</evidence>
<evidence type="ECO:0000313" key="1">
    <source>
        <dbReference type="EMBL" id="KXZ63377.1"/>
    </source>
</evidence>
<dbReference type="AlphaFoldDB" id="A0A150HKE6"/>
<dbReference type="EMBL" id="JRUE01000246">
    <property type="protein sequence ID" value="KXZ63377.1"/>
    <property type="molecule type" value="Genomic_DNA"/>
</dbReference>
<accession>A0A150HKE6</accession>
<sequence>MLKNDQEPTLDELPYLTNEQRVQLNKGINSLRYSRNVLTEKDHLDFFVFRKISQYLGLSLALDLPSRSIIRNLNMHLGQSAMRLCVDSHPLVAREFKDYELDVFFDFLERLKPKVLADSSIDEQLGLDVYEEQYEQTFKKTLDEHEQIYVFCFDVIIYRDQPKGEGDYLKLYSDYENKIKAILQKVDGLNTLIHYLVKLEPSQEFCINLHFVLILKETKYFPENTFILKFKKELEGIFSILSDKYTVRNWNDVVRKHFNKKAVGFIKKSDVAAVNETWYWIFSYFFAVEQVFKFNLGFNAHQIKYGCLAQQSSFLPLSKNLESLSKGYFTFNDLSEQDTKIFAHRKHLAKPVQQYLNYADLTYSEYLYLPVNEGGHLTIGYLLGRIEVFCETLKAVKPELFIIPNKVLFGFFSPEEYSKMHTRLGRMWLNICKTLLDELDLFQHLSSAPFRSQNALSFLSFLQANWSVLQEFQLQPLNVEIMVQLNEKISILKDELSHHDFIKTKTSLDGNFKKLTKYTRYLLAKDVYALRLQIELNIPNKSLNQTEQSSILTEFLRVGQSAQPLSWLRGYLLRWDQYNCVQRQSRQTYADLTLFFEYQPKLQDVNLPEKLKQYLAKFVARYNEKKKLSNSANEIHYSMRSCKIFTPKAELRHEVLKIETIDKDLRKSFLKYYLPYFYFLDLFILWVDMENGKKIKRYTKGQEPKAKKISTTEDSQSS</sequence>
<dbReference type="PATRIC" id="fig|52133.18.peg.3364"/>
<reference evidence="1 2" key="1">
    <citation type="journal article" date="2016" name="Sci. Rep.">
        <title>Genomic and phenotypic characterization of the species Acinetobacter venetianus.</title>
        <authorList>
            <person name="Fondi M."/>
            <person name="Maida I."/>
            <person name="Perrin E."/>
            <person name="Orlandini V."/>
            <person name="La Torre L."/>
            <person name="Bosi E."/>
            <person name="Negroni A."/>
            <person name="Zanaroli G."/>
            <person name="Fava F."/>
            <person name="Decorosi F."/>
            <person name="Giovannetti L."/>
            <person name="Viti C."/>
            <person name="Vaneechoutte M."/>
            <person name="Dijkshoorn L."/>
            <person name="Fani R."/>
        </authorList>
    </citation>
    <scope>NUCLEOTIDE SEQUENCE [LARGE SCALE GENOMIC DNA]</scope>
    <source>
        <strain evidence="1 2">LUH5627</strain>
    </source>
</reference>
<gene>
    <name evidence="1" type="ORF">AVENLUH5627_03278</name>
</gene>
<comment type="caution">
    <text evidence="1">The sequence shown here is derived from an EMBL/GenBank/DDBJ whole genome shotgun (WGS) entry which is preliminary data.</text>
</comment>
<dbReference type="Proteomes" id="UP000075680">
    <property type="component" value="Unassembled WGS sequence"/>
</dbReference>